<dbReference type="AlphaFoldDB" id="A0A6J6MJ18"/>
<dbReference type="PROSITE" id="PS51257">
    <property type="entry name" value="PROKAR_LIPOPROTEIN"/>
    <property type="match status" value="1"/>
</dbReference>
<dbReference type="EMBL" id="CAEZXA010000037">
    <property type="protein sequence ID" value="CAB4672363.1"/>
    <property type="molecule type" value="Genomic_DNA"/>
</dbReference>
<proteinExistence type="predicted"/>
<reference evidence="1" key="1">
    <citation type="submission" date="2020-05" db="EMBL/GenBank/DDBJ databases">
        <authorList>
            <person name="Chiriac C."/>
            <person name="Salcher M."/>
            <person name="Ghai R."/>
            <person name="Kavagutti S V."/>
        </authorList>
    </citation>
    <scope>NUCLEOTIDE SEQUENCE</scope>
</reference>
<sequence>MRKLFAVVIPLLSIASLASCSDTDADEGANLSADTTVVAADPSAKIAGPIEISVTVGTDSATDRVEEVPLGSQVNITLTNPNADDEFHLHEYDLSTGDTPKGETAVISFTADKAGLFDLESHVTDEVLVIISIK</sequence>
<dbReference type="SUPFAM" id="SSF49503">
    <property type="entry name" value="Cupredoxins"/>
    <property type="match status" value="1"/>
</dbReference>
<accession>A0A6J6MJ18</accession>
<dbReference type="Gene3D" id="2.60.40.420">
    <property type="entry name" value="Cupredoxins - blue copper proteins"/>
    <property type="match status" value="1"/>
</dbReference>
<dbReference type="InterPro" id="IPR008972">
    <property type="entry name" value="Cupredoxin"/>
</dbReference>
<protein>
    <submittedName>
        <fullName evidence="1">Unannotated protein</fullName>
    </submittedName>
</protein>
<name>A0A6J6MJ18_9ZZZZ</name>
<organism evidence="1">
    <name type="scientific">freshwater metagenome</name>
    <dbReference type="NCBI Taxonomy" id="449393"/>
    <lineage>
        <taxon>unclassified sequences</taxon>
        <taxon>metagenomes</taxon>
        <taxon>ecological metagenomes</taxon>
    </lineage>
</organism>
<gene>
    <name evidence="1" type="ORF">UFOPK2334_00598</name>
</gene>
<evidence type="ECO:0000313" key="1">
    <source>
        <dbReference type="EMBL" id="CAB4672363.1"/>
    </source>
</evidence>